<dbReference type="Proteomes" id="UP001384579">
    <property type="component" value="Unassembled WGS sequence"/>
</dbReference>
<organism evidence="2 3">
    <name type="scientific">Microcoleus anatoxicus PTRS2</name>
    <dbReference type="NCBI Taxonomy" id="2705321"/>
    <lineage>
        <taxon>Bacteria</taxon>
        <taxon>Bacillati</taxon>
        <taxon>Cyanobacteriota</taxon>
        <taxon>Cyanophyceae</taxon>
        <taxon>Oscillatoriophycideae</taxon>
        <taxon>Oscillatoriales</taxon>
        <taxon>Microcoleaceae</taxon>
        <taxon>Microcoleus</taxon>
        <taxon>Microcoleus anatoxicus</taxon>
    </lineage>
</organism>
<dbReference type="InterPro" id="IPR029063">
    <property type="entry name" value="SAM-dependent_MTases_sf"/>
</dbReference>
<proteinExistence type="predicted"/>
<dbReference type="SUPFAM" id="SSF53335">
    <property type="entry name" value="S-adenosyl-L-methionine-dependent methyltransferases"/>
    <property type="match status" value="1"/>
</dbReference>
<keyword evidence="1" id="KW-0620">Polyamine biosynthesis</keyword>
<accession>A0ABU8YRD2</accession>
<evidence type="ECO:0000256" key="1">
    <source>
        <dbReference type="ARBA" id="ARBA00023115"/>
    </source>
</evidence>
<comment type="caution">
    <text evidence="2">The sequence shown here is derived from an EMBL/GenBank/DDBJ whole genome shotgun (WGS) entry which is preliminary data.</text>
</comment>
<protein>
    <submittedName>
        <fullName evidence="2">Fused MFS/spermidine synthase</fullName>
    </submittedName>
</protein>
<dbReference type="NCBIfam" id="NF037959">
    <property type="entry name" value="MFS_SpdSyn"/>
    <property type="match status" value="1"/>
</dbReference>
<reference evidence="2 3" key="1">
    <citation type="journal article" date="2020" name="Harmful Algae">
        <title>Molecular and morphological characterization of a novel dihydroanatoxin-a producing Microcoleus species (cyanobacteria) from the Russian River, California, USA.</title>
        <authorList>
            <person name="Conklin K.Y."/>
            <person name="Stancheva R."/>
            <person name="Otten T.G."/>
            <person name="Fadness R."/>
            <person name="Boyer G.L."/>
            <person name="Read B."/>
            <person name="Zhang X."/>
            <person name="Sheath R.G."/>
        </authorList>
    </citation>
    <scope>NUCLEOTIDE SEQUENCE [LARGE SCALE GENOMIC DNA]</scope>
    <source>
        <strain evidence="2 3">PTRS2</strain>
    </source>
</reference>
<dbReference type="PANTHER" id="PTHR43317">
    <property type="entry name" value="THERMOSPERMINE SYNTHASE ACAULIS5"/>
    <property type="match status" value="1"/>
</dbReference>
<dbReference type="EMBL" id="JBBLXS010000278">
    <property type="protein sequence ID" value="MEK0186932.1"/>
    <property type="molecule type" value="Genomic_DNA"/>
</dbReference>
<keyword evidence="3" id="KW-1185">Reference proteome</keyword>
<evidence type="ECO:0000313" key="3">
    <source>
        <dbReference type="Proteomes" id="UP001384579"/>
    </source>
</evidence>
<dbReference type="Gene3D" id="3.40.50.150">
    <property type="entry name" value="Vaccinia Virus protein VP39"/>
    <property type="match status" value="1"/>
</dbReference>
<evidence type="ECO:0000313" key="2">
    <source>
        <dbReference type="EMBL" id="MEK0186932.1"/>
    </source>
</evidence>
<name>A0ABU8YRD2_9CYAN</name>
<dbReference type="Pfam" id="PF01564">
    <property type="entry name" value="Spermine_synth"/>
    <property type="match status" value="1"/>
</dbReference>
<gene>
    <name evidence="2" type="ORF">WMG39_19055</name>
</gene>
<dbReference type="PANTHER" id="PTHR43317:SF1">
    <property type="entry name" value="THERMOSPERMINE SYNTHASE ACAULIS5"/>
    <property type="match status" value="1"/>
</dbReference>
<dbReference type="RefSeq" id="WP_340521110.1">
    <property type="nucleotide sequence ID" value="NZ_JBBLXS010000278.1"/>
</dbReference>
<sequence>MIDDRKNWQNMNLAAIEQRLAWVQQQPDGMIFCKDSGVHYVAVKKDRSRIKLSLVEKVNLYTDLLQSVFDLNNPLHLVSEYTQAMMLALVWQSQPQRIYIAGFGGGRIPLVLHHYLPETLIECADVDPIAIEAATQCFGVKLDSRLTVAIQDGREYLEQQKPDVLYDIIMTDVFFGNGYFPHRLATKEFYELCQKHLSSAGVVLVNLLQRDEFYAEKITTFQSAFSQVCVCPWKNINSVLIGSNSPILDNNEIVSRAASLQNYHQFSFALTDRALEVKLGTALAESVRNLDQAQVLFDDSPPAGYFDCWLF</sequence>